<organism evidence="9 10">
    <name type="scientific">Chthonomonas calidirosea (strain DSM 23976 / ICMP 18418 / T49)</name>
    <dbReference type="NCBI Taxonomy" id="1303518"/>
    <lineage>
        <taxon>Bacteria</taxon>
        <taxon>Bacillati</taxon>
        <taxon>Armatimonadota</taxon>
        <taxon>Chthonomonadia</taxon>
        <taxon>Chthonomonadales</taxon>
        <taxon>Chthonomonadaceae</taxon>
        <taxon>Chthonomonas</taxon>
    </lineage>
</organism>
<proteinExistence type="inferred from homology"/>
<evidence type="ECO:0000256" key="2">
    <source>
        <dbReference type="ARBA" id="ARBA00007317"/>
    </source>
</evidence>
<evidence type="ECO:0000259" key="8">
    <source>
        <dbReference type="PROSITE" id="PS50968"/>
    </source>
</evidence>
<dbReference type="InterPro" id="IPR011053">
    <property type="entry name" value="Single_hybrid_motif"/>
</dbReference>
<dbReference type="InterPro" id="IPR003016">
    <property type="entry name" value="2-oxoA_DH_lipoyl-BS"/>
</dbReference>
<dbReference type="OrthoDB" id="9805770at2"/>
<evidence type="ECO:0000256" key="3">
    <source>
        <dbReference type="ARBA" id="ARBA00022679"/>
    </source>
</evidence>
<keyword evidence="3 6" id="KW-0808">Transferase</keyword>
<dbReference type="InterPro" id="IPR050743">
    <property type="entry name" value="2-oxoacid_DH_E2_comp"/>
</dbReference>
<dbReference type="PROSITE" id="PS50968">
    <property type="entry name" value="BIOTINYL_LIPOYL"/>
    <property type="match status" value="1"/>
</dbReference>
<evidence type="ECO:0000256" key="1">
    <source>
        <dbReference type="ARBA" id="ARBA00001938"/>
    </source>
</evidence>
<accession>S0EYL8</accession>
<dbReference type="STRING" id="454171.CP488_02391"/>
<dbReference type="Proteomes" id="UP000014227">
    <property type="component" value="Chromosome I"/>
</dbReference>
<dbReference type="SUPFAM" id="SSF51230">
    <property type="entry name" value="Single hybrid motif"/>
    <property type="match status" value="1"/>
</dbReference>
<protein>
    <recommendedName>
        <fullName evidence="6">Dihydrolipoamide acetyltransferase component of pyruvate dehydrogenase complex</fullName>
        <ecNumber evidence="6">2.3.1.-</ecNumber>
    </recommendedName>
</protein>
<evidence type="ECO:0000313" key="9">
    <source>
        <dbReference type="EMBL" id="CCW35514.1"/>
    </source>
</evidence>
<dbReference type="RefSeq" id="WP_016483045.1">
    <property type="nucleotide sequence ID" value="NC_021487.1"/>
</dbReference>
<evidence type="ECO:0000256" key="6">
    <source>
        <dbReference type="RuleBase" id="RU003423"/>
    </source>
</evidence>
<dbReference type="Pfam" id="PF00364">
    <property type="entry name" value="Biotin_lipoyl"/>
    <property type="match status" value="1"/>
</dbReference>
<feature type="region of interest" description="Disordered" evidence="7">
    <location>
        <begin position="86"/>
        <end position="110"/>
    </location>
</feature>
<dbReference type="CDD" id="cd06849">
    <property type="entry name" value="lipoyl_domain"/>
    <property type="match status" value="1"/>
</dbReference>
<dbReference type="Pfam" id="PF00198">
    <property type="entry name" value="2-oxoacid_dh"/>
    <property type="match status" value="1"/>
</dbReference>
<dbReference type="HOGENOM" id="CLU_016733_10_1_0"/>
<dbReference type="InterPro" id="IPR000089">
    <property type="entry name" value="Biotin_lipoyl"/>
</dbReference>
<dbReference type="Gene3D" id="2.40.50.100">
    <property type="match status" value="1"/>
</dbReference>
<dbReference type="InterPro" id="IPR023213">
    <property type="entry name" value="CAT-like_dom_sf"/>
</dbReference>
<dbReference type="GO" id="GO:0016407">
    <property type="term" value="F:acetyltransferase activity"/>
    <property type="evidence" value="ECO:0007669"/>
    <property type="project" value="TreeGrafter"/>
</dbReference>
<evidence type="ECO:0000256" key="4">
    <source>
        <dbReference type="ARBA" id="ARBA00022823"/>
    </source>
</evidence>
<reference evidence="10" key="1">
    <citation type="submission" date="2013-03" db="EMBL/GenBank/DDBJ databases">
        <title>Genome sequence of Chthonomonas calidirosea, the first sequenced genome from the Armatimonadetes phylum (formally candidate division OP10).</title>
        <authorList>
            <person name="Lee K.C.Y."/>
            <person name="Morgan X.C."/>
            <person name="Dunfield P.F."/>
            <person name="Tamas I."/>
            <person name="Houghton K.M."/>
            <person name="Vyssotski M."/>
            <person name="Ryan J.L.J."/>
            <person name="Lagutin K."/>
            <person name="McDonald I.R."/>
            <person name="Stott M.B."/>
        </authorList>
    </citation>
    <scope>NUCLEOTIDE SEQUENCE [LARGE SCALE GENOMIC DNA]</scope>
    <source>
        <strain evidence="10">DSM 23976 / ICMP 18418 / T49</strain>
    </source>
</reference>
<dbReference type="PROSITE" id="PS00189">
    <property type="entry name" value="LIPOYL"/>
    <property type="match status" value="1"/>
</dbReference>
<feature type="compositionally biased region" description="Polar residues" evidence="7">
    <location>
        <begin position="86"/>
        <end position="103"/>
    </location>
</feature>
<comment type="similarity">
    <text evidence="2 6">Belongs to the 2-oxoacid dehydrogenase family.</text>
</comment>
<keyword evidence="9" id="KW-0670">Pyruvate</keyword>
<dbReference type="eggNOG" id="COG0508">
    <property type="taxonomic scope" value="Bacteria"/>
</dbReference>
<dbReference type="SUPFAM" id="SSF52777">
    <property type="entry name" value="CoA-dependent acyltransferases"/>
    <property type="match status" value="1"/>
</dbReference>
<dbReference type="InterPro" id="IPR001078">
    <property type="entry name" value="2-oxoacid_DH_actylTfrase"/>
</dbReference>
<keyword evidence="10" id="KW-1185">Reference proteome</keyword>
<sequence length="387" mass="43320">MPLEEVYVPQMGEGLQEVVIIKLHKKPGDVVKRDEPFYTMETDKASLEVESPYDGVLREWLAEEGAVLPIGAPIARIEVLATATVTSSPLSQPSETERQQPPTVTIPPRTRAYCKEHGISEEEMRRIPTPTGKLLPEHVDAYLQAKQLQPSAQTRNISLEDDYVDRPLSVRQRTFIHRLLRSQQTVVPASARRVVEWGRIRRFVDRLRAEEELSENPAEKALKPTAFQTFAYCVAQALKEHPRFRSTLISEATLREYRHANLGIAVALPEGELVTAVVPRADTLSFTDFLRVAQERIERARGGEDQAAETTHFLLSYLGPYDILDATPVLVAPAVGVLFIGSAYTLEEKQVANISLTFDHRIVQGVDAALFLQTVARNVEAIEEIVL</sequence>
<evidence type="ECO:0000256" key="5">
    <source>
        <dbReference type="ARBA" id="ARBA00023315"/>
    </source>
</evidence>
<evidence type="ECO:0000313" key="10">
    <source>
        <dbReference type="Proteomes" id="UP000014227"/>
    </source>
</evidence>
<feature type="domain" description="Lipoyl-binding" evidence="8">
    <location>
        <begin position="3"/>
        <end position="78"/>
    </location>
</feature>
<dbReference type="KEGG" id="ccz:CCALI_01701"/>
<gene>
    <name evidence="9" type="ORF">CCALI_01701</name>
</gene>
<dbReference type="GO" id="GO:0005737">
    <property type="term" value="C:cytoplasm"/>
    <property type="evidence" value="ECO:0007669"/>
    <property type="project" value="TreeGrafter"/>
</dbReference>
<dbReference type="EC" id="2.3.1.-" evidence="6"/>
<name>S0EYL8_CHTCT</name>
<dbReference type="Gene3D" id="3.30.559.10">
    <property type="entry name" value="Chloramphenicol acetyltransferase-like domain"/>
    <property type="match status" value="1"/>
</dbReference>
<dbReference type="EMBL" id="HF951689">
    <property type="protein sequence ID" value="CCW35514.1"/>
    <property type="molecule type" value="Genomic_DNA"/>
</dbReference>
<dbReference type="GO" id="GO:0031405">
    <property type="term" value="F:lipoic acid binding"/>
    <property type="evidence" value="ECO:0007669"/>
    <property type="project" value="TreeGrafter"/>
</dbReference>
<dbReference type="PANTHER" id="PTHR43178:SF5">
    <property type="entry name" value="LIPOAMIDE ACYLTRANSFERASE COMPONENT OF BRANCHED-CHAIN ALPHA-KETO ACID DEHYDROGENASE COMPLEX, MITOCHONDRIAL"/>
    <property type="match status" value="1"/>
</dbReference>
<dbReference type="PATRIC" id="fig|1303518.3.peg.1755"/>
<keyword evidence="4 6" id="KW-0450">Lipoyl</keyword>
<comment type="cofactor">
    <cofactor evidence="1 6">
        <name>(R)-lipoate</name>
        <dbReference type="ChEBI" id="CHEBI:83088"/>
    </cofactor>
</comment>
<dbReference type="InParanoid" id="S0EYL8"/>
<dbReference type="AlphaFoldDB" id="S0EYL8"/>
<dbReference type="PANTHER" id="PTHR43178">
    <property type="entry name" value="DIHYDROLIPOAMIDE ACETYLTRANSFERASE COMPONENT OF PYRUVATE DEHYDROGENASE COMPLEX"/>
    <property type="match status" value="1"/>
</dbReference>
<evidence type="ECO:0000256" key="7">
    <source>
        <dbReference type="SAM" id="MobiDB-lite"/>
    </source>
</evidence>
<keyword evidence="5 6" id="KW-0012">Acyltransferase</keyword>